<comment type="caution">
    <text evidence="2">The sequence shown here is derived from an EMBL/GenBank/DDBJ whole genome shotgun (WGS) entry which is preliminary data.</text>
</comment>
<evidence type="ECO:0000313" key="2">
    <source>
        <dbReference type="EMBL" id="VEL39548.1"/>
    </source>
</evidence>
<sequence>MSSFGESSGALCKSDCINSYSDDVCQAERDQNLAQVHRGGRTASTEQQSSLRGNPVSGSGETTAPIPSNQRSLRNGR</sequence>
<dbReference type="Proteomes" id="UP000784294">
    <property type="component" value="Unassembled WGS sequence"/>
</dbReference>
<accession>A0A3S5BBI2</accession>
<evidence type="ECO:0000256" key="1">
    <source>
        <dbReference type="SAM" id="MobiDB-lite"/>
    </source>
</evidence>
<evidence type="ECO:0000313" key="3">
    <source>
        <dbReference type="Proteomes" id="UP000784294"/>
    </source>
</evidence>
<name>A0A3S5BBI2_9PLAT</name>
<keyword evidence="3" id="KW-1185">Reference proteome</keyword>
<reference evidence="2" key="1">
    <citation type="submission" date="2018-11" db="EMBL/GenBank/DDBJ databases">
        <authorList>
            <consortium name="Pathogen Informatics"/>
        </authorList>
    </citation>
    <scope>NUCLEOTIDE SEQUENCE</scope>
</reference>
<organism evidence="2 3">
    <name type="scientific">Protopolystoma xenopodis</name>
    <dbReference type="NCBI Taxonomy" id="117903"/>
    <lineage>
        <taxon>Eukaryota</taxon>
        <taxon>Metazoa</taxon>
        <taxon>Spiralia</taxon>
        <taxon>Lophotrochozoa</taxon>
        <taxon>Platyhelminthes</taxon>
        <taxon>Monogenea</taxon>
        <taxon>Polyopisthocotylea</taxon>
        <taxon>Polystomatidea</taxon>
        <taxon>Polystomatidae</taxon>
        <taxon>Protopolystoma</taxon>
    </lineage>
</organism>
<dbReference type="EMBL" id="CAAALY010261637">
    <property type="protein sequence ID" value="VEL39548.1"/>
    <property type="molecule type" value="Genomic_DNA"/>
</dbReference>
<gene>
    <name evidence="2" type="ORF">PXEA_LOCUS32988</name>
</gene>
<protein>
    <submittedName>
        <fullName evidence="2">Uncharacterized protein</fullName>
    </submittedName>
</protein>
<proteinExistence type="predicted"/>
<feature type="compositionally biased region" description="Polar residues" evidence="1">
    <location>
        <begin position="42"/>
        <end position="77"/>
    </location>
</feature>
<dbReference type="AlphaFoldDB" id="A0A3S5BBI2"/>
<feature type="region of interest" description="Disordered" evidence="1">
    <location>
        <begin position="36"/>
        <end position="77"/>
    </location>
</feature>